<dbReference type="PANTHER" id="PTHR39160">
    <property type="entry name" value="CELL WALL-BINDING PROTEIN YOCH"/>
    <property type="match status" value="1"/>
</dbReference>
<dbReference type="Pfam" id="PF07501">
    <property type="entry name" value="G5"/>
    <property type="match status" value="1"/>
</dbReference>
<dbReference type="CDD" id="cd22786">
    <property type="entry name" value="DPBB_YuiC-like"/>
    <property type="match status" value="1"/>
</dbReference>
<dbReference type="Gene3D" id="2.20.230.10">
    <property type="entry name" value="Resuscitation-promoting factor rpfb"/>
    <property type="match status" value="1"/>
</dbReference>
<reference evidence="3" key="1">
    <citation type="journal article" date="2014" name="Int. J. Syst. Evol. Microbiol.">
        <title>Complete genome sequence of Corynebacterium casei LMG S-19264T (=DSM 44701T), isolated from a smear-ripened cheese.</title>
        <authorList>
            <consortium name="US DOE Joint Genome Institute (JGI-PGF)"/>
            <person name="Walter F."/>
            <person name="Albersmeier A."/>
            <person name="Kalinowski J."/>
            <person name="Ruckert C."/>
        </authorList>
    </citation>
    <scope>NUCLEOTIDE SEQUENCE</scope>
    <source>
        <strain evidence="3">CGMCC 1.15371</strain>
    </source>
</reference>
<accession>A0A8J2YML9</accession>
<keyword evidence="4" id="KW-1185">Reference proteome</keyword>
<dbReference type="EMBL" id="BMIR01000025">
    <property type="protein sequence ID" value="GGE53949.1"/>
    <property type="molecule type" value="Genomic_DNA"/>
</dbReference>
<protein>
    <recommendedName>
        <fullName evidence="2">G5 domain-containing protein</fullName>
    </recommendedName>
</protein>
<organism evidence="3 4">
    <name type="scientific">Pullulanibacillus camelliae</name>
    <dbReference type="NCBI Taxonomy" id="1707096"/>
    <lineage>
        <taxon>Bacteria</taxon>
        <taxon>Bacillati</taxon>
        <taxon>Bacillota</taxon>
        <taxon>Bacilli</taxon>
        <taxon>Bacillales</taxon>
        <taxon>Sporolactobacillaceae</taxon>
        <taxon>Pullulanibacillus</taxon>
    </lineage>
</organism>
<keyword evidence="1" id="KW-0732">Signal</keyword>
<evidence type="ECO:0000313" key="3">
    <source>
        <dbReference type="EMBL" id="GGE53949.1"/>
    </source>
</evidence>
<dbReference type="Gene3D" id="2.40.40.10">
    <property type="entry name" value="RlpA-like domain"/>
    <property type="match status" value="1"/>
</dbReference>
<dbReference type="InterPro" id="IPR010611">
    <property type="entry name" value="3D_dom"/>
</dbReference>
<reference evidence="3" key="2">
    <citation type="submission" date="2020-09" db="EMBL/GenBank/DDBJ databases">
        <authorList>
            <person name="Sun Q."/>
            <person name="Zhou Y."/>
        </authorList>
    </citation>
    <scope>NUCLEOTIDE SEQUENCE</scope>
    <source>
        <strain evidence="3">CGMCC 1.15371</strain>
    </source>
</reference>
<dbReference type="GO" id="GO:0004553">
    <property type="term" value="F:hydrolase activity, hydrolyzing O-glycosyl compounds"/>
    <property type="evidence" value="ECO:0007669"/>
    <property type="project" value="InterPro"/>
</dbReference>
<dbReference type="InterPro" id="IPR051933">
    <property type="entry name" value="Resuscitation_pf_RpfB"/>
</dbReference>
<evidence type="ECO:0000256" key="1">
    <source>
        <dbReference type="ARBA" id="ARBA00022729"/>
    </source>
</evidence>
<dbReference type="SUPFAM" id="SSF50685">
    <property type="entry name" value="Barwin-like endoglucanases"/>
    <property type="match status" value="1"/>
</dbReference>
<evidence type="ECO:0000259" key="2">
    <source>
        <dbReference type="PROSITE" id="PS51109"/>
    </source>
</evidence>
<proteinExistence type="predicted"/>
<dbReference type="InterPro" id="IPR011098">
    <property type="entry name" value="G5_dom"/>
</dbReference>
<dbReference type="InterPro" id="IPR007137">
    <property type="entry name" value="DUF348"/>
</dbReference>
<dbReference type="GO" id="GO:0019867">
    <property type="term" value="C:outer membrane"/>
    <property type="evidence" value="ECO:0007669"/>
    <property type="project" value="InterPro"/>
</dbReference>
<dbReference type="InterPro" id="IPR036908">
    <property type="entry name" value="RlpA-like_sf"/>
</dbReference>
<dbReference type="GO" id="GO:0009254">
    <property type="term" value="P:peptidoglycan turnover"/>
    <property type="evidence" value="ECO:0007669"/>
    <property type="project" value="InterPro"/>
</dbReference>
<sequence>MLPNATKRMLQAHRMKIVTTLLTVVILSIATFFAYTAYASGQKTLTFIKDGKESVITTRANTVQELLQEQNIHLDKQHDAVQPSLETALEDKMTVKWKPAHKVVVSEAGSKQAIWTTAATLAEMLDDKGITIGQYDTITPNADTKIDGSMNVTIKNGIKVTVYNQAKQDVNTKAETTLDQFVKQQHIQLNKDDKLQLNDKLVPKDSNQVLKNNDKIYIHRVSQKTITEPIDYDVVQQDDSSLEKGQTRVLQSGQEGAMAKTYKVTTMTDQQGTHEQKDLIQSTVTKEPKKKIIAVGTKVVQSPTPSEQAYRGTSGEGGKVLYVKSTAFTANCKGCRGITSLGINLKSHPGTKVIAVDPNVIPLGSKVWVEGYGYAIAGDTGGGIHGNKIDVFFPSQSQAHGWGLRTVKVKILN</sequence>
<comment type="caution">
    <text evidence="3">The sequence shown here is derived from an EMBL/GenBank/DDBJ whole genome shotgun (WGS) entry which is preliminary data.</text>
</comment>
<dbReference type="SMART" id="SM01208">
    <property type="entry name" value="G5"/>
    <property type="match status" value="1"/>
</dbReference>
<gene>
    <name evidence="3" type="primary">yabE</name>
    <name evidence="3" type="ORF">GCM10011391_36040</name>
</gene>
<dbReference type="Proteomes" id="UP000628775">
    <property type="component" value="Unassembled WGS sequence"/>
</dbReference>
<dbReference type="RefSeq" id="WP_188697920.1">
    <property type="nucleotide sequence ID" value="NZ_BMIR01000025.1"/>
</dbReference>
<dbReference type="PANTHER" id="PTHR39160:SF4">
    <property type="entry name" value="RESUSCITATION-PROMOTING FACTOR RPFB"/>
    <property type="match status" value="1"/>
</dbReference>
<dbReference type="Pfam" id="PF06725">
    <property type="entry name" value="3D"/>
    <property type="match status" value="1"/>
</dbReference>
<feature type="domain" description="G5" evidence="2">
    <location>
        <begin position="218"/>
        <end position="299"/>
    </location>
</feature>
<dbReference type="Pfam" id="PF03990">
    <property type="entry name" value="DUF348"/>
    <property type="match status" value="2"/>
</dbReference>
<dbReference type="AlphaFoldDB" id="A0A8J2YML9"/>
<name>A0A8J2YML9_9BACL</name>
<dbReference type="PROSITE" id="PS51109">
    <property type="entry name" value="G5"/>
    <property type="match status" value="1"/>
</dbReference>
<evidence type="ECO:0000313" key="4">
    <source>
        <dbReference type="Proteomes" id="UP000628775"/>
    </source>
</evidence>